<sequence>MECNKDEALRAKEIAENRLQTGDFAGALKFAMKARRLFPDTQNITQIITICEVHCASQNKLSTSDMDWYGILLTDKFSEEATIKKQYRKLALLLHPDKNKSAGAEAAFKLIVEANRILSDPAKRSLYHMKISRLAGIKAPQAPSHHHNSFHSQFHTQNSKLNKQETFWTSCQHCNTKYEYYKNIINATLHCRQCLKLFKARDIGSPVAPSGQTSSFYRHKDTPNHVPPKEASQSNGGKPHGKGPEDMFVPLRPVYTTKPGAGEGASCKVQKSKDDNGPSSKVRKSKDGHGTAGVTKAAAGTSNRATSKAKPSRTQTNVGSKRARQSASADSVDGNGMEDSNVQENGVDPSGLDTGVHSKKSSRKKQRASHTETARDDEFENGGFFNKTSPTSFTADVAGQNGEAKNKTNGQPEKTVLRNSKRKETSSPNIILCPDPEFSDFDKVRIKDCFAADQYWAIYDDTDSMPRFYARIKKVHSPFKLEYTWLEPNPDLKDEIEWHEADLPIACGKYRLGSSQVTRGTDMFSHMVHCVKGSARGSYLVYPMKGETWAIFRHWDMGWGSKPEKNAEYQFEFVEVLSDFDEKDGVKVTYLSKMKGFVCLFQQTVQNGVGLFCVPPNELYRFSHRVPSFMMSGDEREDVPKGSFELDPAGLPKSIFQVQVGDPGDVMEDGMLNSGVSSCKESSKRKVDQAKFNDSIPKAKLRESGGHKKSPRSNAENMGNGHTSTSQHMVREHEKNTSHKDYNQPEGSEAAASQTNKNFKTPQKPKRNYHVETSTVRRSPRDLSKKNDAGGAGECATSKLADNHSNTTNDIKETVFSQSVGSDRASLKKESGVVGASYDFNKEKSREMFQCGQIWAIYGDRDNMPVVYVQIKRIESSSSNFRLHVSELEPCSTPEGFKRAISCGSFKIKKAKPQILSPSAFSHQLKVEPMENSIYEIYPKKGEIWALYKDQNCELTSSDQDRGRSECHIVEVLADSDKSVEVVILLRFSGSQPIFKAPIVRRSKTGIIEILREDVGRFSHQVPAFQHTGEDDLHLRGCWVADPSSIPGFAV</sequence>
<dbReference type="PANTHER" id="PTHR45089">
    <property type="entry name" value="DNAJ HEAT SHOCK AMINO-TERMINAL DOMAIN PROTEIN-RELATED"/>
    <property type="match status" value="1"/>
</dbReference>
<dbReference type="CDD" id="cd06257">
    <property type="entry name" value="DnaJ"/>
    <property type="match status" value="1"/>
</dbReference>
<dbReference type="PANTHER" id="PTHR45089:SF42">
    <property type="entry name" value="J DOMAIN-CONTAINING PROTEIN"/>
    <property type="match status" value="1"/>
</dbReference>
<feature type="domain" description="J" evidence="2">
    <location>
        <begin position="67"/>
        <end position="131"/>
    </location>
</feature>
<feature type="region of interest" description="Disordered" evidence="1">
    <location>
        <begin position="672"/>
        <end position="806"/>
    </location>
</feature>
<feature type="compositionally biased region" description="Basic and acidic residues" evidence="1">
    <location>
        <begin position="729"/>
        <end position="743"/>
    </location>
</feature>
<evidence type="ECO:0000259" key="2">
    <source>
        <dbReference type="PROSITE" id="PS50076"/>
    </source>
</evidence>
<dbReference type="SUPFAM" id="SSF46565">
    <property type="entry name" value="Chaperone J-domain"/>
    <property type="match status" value="1"/>
</dbReference>
<feature type="compositionally biased region" description="Basic and acidic residues" evidence="1">
    <location>
        <begin position="779"/>
        <end position="788"/>
    </location>
</feature>
<reference evidence="3 4" key="1">
    <citation type="submission" date="2023-01" db="EMBL/GenBank/DDBJ databases">
        <authorList>
            <person name="Kreplak J."/>
        </authorList>
    </citation>
    <scope>NUCLEOTIDE SEQUENCE [LARGE SCALE GENOMIC DNA]</scope>
</reference>
<feature type="compositionally biased region" description="Polar residues" evidence="1">
    <location>
        <begin position="751"/>
        <end position="761"/>
    </location>
</feature>
<evidence type="ECO:0000256" key="1">
    <source>
        <dbReference type="SAM" id="MobiDB-lite"/>
    </source>
</evidence>
<dbReference type="SMART" id="SM00271">
    <property type="entry name" value="DnaJ"/>
    <property type="match status" value="1"/>
</dbReference>
<dbReference type="Gene3D" id="1.10.287.110">
    <property type="entry name" value="DnaJ domain"/>
    <property type="match status" value="1"/>
</dbReference>
<gene>
    <name evidence="3" type="ORF">VFH_U072360</name>
</gene>
<comment type="caution">
    <text evidence="3">The sequence shown here is derived from an EMBL/GenBank/DDBJ whole genome shotgun (WGS) entry which is preliminary data.</text>
</comment>
<protein>
    <recommendedName>
        <fullName evidence="2">J domain-containing protein</fullName>
    </recommendedName>
</protein>
<dbReference type="PRINTS" id="PR00625">
    <property type="entry name" value="JDOMAIN"/>
</dbReference>
<feature type="compositionally biased region" description="Low complexity" evidence="1">
    <location>
        <begin position="292"/>
        <end position="301"/>
    </location>
</feature>
<proteinExistence type="predicted"/>
<accession>A0AAV0YEE3</accession>
<feature type="compositionally biased region" description="Basic residues" evidence="1">
    <location>
        <begin position="357"/>
        <end position="368"/>
    </location>
</feature>
<evidence type="ECO:0000313" key="4">
    <source>
        <dbReference type="Proteomes" id="UP001157006"/>
    </source>
</evidence>
<dbReference type="EMBL" id="CATIWC010001716">
    <property type="protein sequence ID" value="CAI8584391.1"/>
    <property type="molecule type" value="Genomic_DNA"/>
</dbReference>
<feature type="compositionally biased region" description="Polar residues" evidence="1">
    <location>
        <begin position="312"/>
        <end position="329"/>
    </location>
</feature>
<dbReference type="InterPro" id="IPR024593">
    <property type="entry name" value="DUF3444"/>
</dbReference>
<keyword evidence="4" id="KW-1185">Reference proteome</keyword>
<dbReference type="AlphaFoldDB" id="A0AAV0YEE3"/>
<name>A0AAV0YEE3_VICFA</name>
<dbReference type="InterPro" id="IPR036869">
    <property type="entry name" value="J_dom_sf"/>
</dbReference>
<evidence type="ECO:0000313" key="3">
    <source>
        <dbReference type="EMBL" id="CAI8584391.1"/>
    </source>
</evidence>
<dbReference type="InterPro" id="IPR001623">
    <property type="entry name" value="DnaJ_domain"/>
</dbReference>
<feature type="compositionally biased region" description="Basic and acidic residues" evidence="1">
    <location>
        <begin position="681"/>
        <end position="691"/>
    </location>
</feature>
<dbReference type="PROSITE" id="PS50076">
    <property type="entry name" value="DNAJ_2"/>
    <property type="match status" value="1"/>
</dbReference>
<dbReference type="Pfam" id="PF00226">
    <property type="entry name" value="DnaJ"/>
    <property type="match status" value="1"/>
</dbReference>
<organism evidence="3 4">
    <name type="scientific">Vicia faba</name>
    <name type="common">Broad bean</name>
    <name type="synonym">Faba vulgaris</name>
    <dbReference type="NCBI Taxonomy" id="3906"/>
    <lineage>
        <taxon>Eukaryota</taxon>
        <taxon>Viridiplantae</taxon>
        <taxon>Streptophyta</taxon>
        <taxon>Embryophyta</taxon>
        <taxon>Tracheophyta</taxon>
        <taxon>Spermatophyta</taxon>
        <taxon>Magnoliopsida</taxon>
        <taxon>eudicotyledons</taxon>
        <taxon>Gunneridae</taxon>
        <taxon>Pentapetalae</taxon>
        <taxon>rosids</taxon>
        <taxon>fabids</taxon>
        <taxon>Fabales</taxon>
        <taxon>Fabaceae</taxon>
        <taxon>Papilionoideae</taxon>
        <taxon>50 kb inversion clade</taxon>
        <taxon>NPAAA clade</taxon>
        <taxon>Hologalegina</taxon>
        <taxon>IRL clade</taxon>
        <taxon>Fabeae</taxon>
        <taxon>Vicia</taxon>
    </lineage>
</organism>
<feature type="region of interest" description="Disordered" evidence="1">
    <location>
        <begin position="206"/>
        <end position="428"/>
    </location>
</feature>
<dbReference type="Pfam" id="PF11926">
    <property type="entry name" value="DUF3444"/>
    <property type="match status" value="2"/>
</dbReference>
<feature type="compositionally biased region" description="Polar residues" evidence="1">
    <location>
        <begin position="712"/>
        <end position="728"/>
    </location>
</feature>
<dbReference type="Proteomes" id="UP001157006">
    <property type="component" value="Unassembled WGS sequence"/>
</dbReference>